<evidence type="ECO:0000313" key="2">
    <source>
        <dbReference type="Proteomes" id="UP001285352"/>
    </source>
</evidence>
<name>A0ABU4UT12_9PSEU</name>
<gene>
    <name evidence="1" type="ORF">SK854_09300</name>
</gene>
<protein>
    <submittedName>
        <fullName evidence="1">Uncharacterized protein</fullName>
    </submittedName>
</protein>
<proteinExistence type="predicted"/>
<reference evidence="1 2" key="1">
    <citation type="submission" date="2023-11" db="EMBL/GenBank/DDBJ databases">
        <title>Lentzea sokolovensis, sp. nov., Lentzea kristufkii, sp. nov., and Lentzea miocenensis, sp. nov., rare actinobacteria from Sokolov Coal Basin, Miocene lacustrine sediment, Czech Republic.</title>
        <authorList>
            <person name="Lara A."/>
            <person name="Kotroba L."/>
            <person name="Nouioui I."/>
            <person name="Neumann-Schaal M."/>
            <person name="Mast Y."/>
            <person name="Chronakova A."/>
        </authorList>
    </citation>
    <scope>NUCLEOTIDE SEQUENCE [LARGE SCALE GENOMIC DNA]</scope>
    <source>
        <strain evidence="1 2">BCCO 10_0061</strain>
    </source>
</reference>
<dbReference type="EMBL" id="JAXAVU010000004">
    <property type="protein sequence ID" value="MDX8142307.1"/>
    <property type="molecule type" value="Genomic_DNA"/>
</dbReference>
<reference evidence="1 2" key="2">
    <citation type="submission" date="2023-11" db="EMBL/GenBank/DDBJ databases">
        <authorList>
            <person name="Lara A.C."/>
            <person name="Chronakova A."/>
        </authorList>
    </citation>
    <scope>NUCLEOTIDE SEQUENCE [LARGE SCALE GENOMIC DNA]</scope>
    <source>
        <strain evidence="1 2">BCCO 10_0061</strain>
    </source>
</reference>
<sequence length="133" mass="14425">MDAGHARYGVFLDPRAPSDGRTVLDVSDADVPAAEVAKALIALYRAEPGLDQVMLTVGTRPIGACTRTWFARLSGEPLHRLGEGDRAGQPGVSTQFELLRFACTGCDRRAVRLTYDDRDLPSCPEHGVMELRG</sequence>
<accession>A0ABU4UT12</accession>
<dbReference type="RefSeq" id="WP_319974597.1">
    <property type="nucleotide sequence ID" value="NZ_JAXAVU010000004.1"/>
</dbReference>
<dbReference type="Proteomes" id="UP001285352">
    <property type="component" value="Unassembled WGS sequence"/>
</dbReference>
<evidence type="ECO:0000313" key="1">
    <source>
        <dbReference type="EMBL" id="MDX8142307.1"/>
    </source>
</evidence>
<keyword evidence="2" id="KW-1185">Reference proteome</keyword>
<comment type="caution">
    <text evidence="1">The sequence shown here is derived from an EMBL/GenBank/DDBJ whole genome shotgun (WGS) entry which is preliminary data.</text>
</comment>
<organism evidence="1 2">
    <name type="scientific">Lentzea sokolovensis</name>
    <dbReference type="NCBI Taxonomy" id="3095429"/>
    <lineage>
        <taxon>Bacteria</taxon>
        <taxon>Bacillati</taxon>
        <taxon>Actinomycetota</taxon>
        <taxon>Actinomycetes</taxon>
        <taxon>Pseudonocardiales</taxon>
        <taxon>Pseudonocardiaceae</taxon>
        <taxon>Lentzea</taxon>
    </lineage>
</organism>